<keyword evidence="1" id="KW-0597">Phosphoprotein</keyword>
<evidence type="ECO:0000256" key="1">
    <source>
        <dbReference type="PROSITE-ProRule" id="PRU00169"/>
    </source>
</evidence>
<dbReference type="SUPFAM" id="SSF52172">
    <property type="entry name" value="CheY-like"/>
    <property type="match status" value="1"/>
</dbReference>
<dbReference type="InterPro" id="IPR011006">
    <property type="entry name" value="CheY-like_superfamily"/>
</dbReference>
<proteinExistence type="predicted"/>
<feature type="domain" description="Response regulatory" evidence="2">
    <location>
        <begin position="10"/>
        <end position="128"/>
    </location>
</feature>
<sequence length="144" mass="16227">MMVAGSREKKVIVYIEDVVVNGVLMEMIARRIDRCELHRSETVGGGLDMIDTLNPEIVLVDVNMLQGELDGTVSRLVRLKNRCSAKLLAIVDDTEMQDTSFLKKLEIQDYIKKPFRLAEVVSTIDGLFSQFEEVQPIVRESGNV</sequence>
<protein>
    <submittedName>
        <fullName evidence="3">Response regulator receiver domain-containing protein</fullName>
    </submittedName>
</protein>
<dbReference type="PROSITE" id="PS50110">
    <property type="entry name" value="RESPONSE_REGULATORY"/>
    <property type="match status" value="1"/>
</dbReference>
<keyword evidence="4" id="KW-1185">Reference proteome</keyword>
<comment type="caution">
    <text evidence="3">The sequence shown here is derived from an EMBL/GenBank/DDBJ whole genome shotgun (WGS) entry which is preliminary data.</text>
</comment>
<name>A0A3D9HXL1_9PROT</name>
<feature type="modified residue" description="4-aspartylphosphate" evidence="1">
    <location>
        <position position="61"/>
    </location>
</feature>
<organism evidence="3 4">
    <name type="scientific">Aestuariispira insulae</name>
    <dbReference type="NCBI Taxonomy" id="1461337"/>
    <lineage>
        <taxon>Bacteria</taxon>
        <taxon>Pseudomonadati</taxon>
        <taxon>Pseudomonadota</taxon>
        <taxon>Alphaproteobacteria</taxon>
        <taxon>Rhodospirillales</taxon>
        <taxon>Kiloniellaceae</taxon>
        <taxon>Aestuariispira</taxon>
    </lineage>
</organism>
<accession>A0A3D9HXL1</accession>
<evidence type="ECO:0000313" key="4">
    <source>
        <dbReference type="Proteomes" id="UP000256845"/>
    </source>
</evidence>
<evidence type="ECO:0000313" key="3">
    <source>
        <dbReference type="EMBL" id="RED54243.1"/>
    </source>
</evidence>
<dbReference type="GO" id="GO:0000160">
    <property type="term" value="P:phosphorelay signal transduction system"/>
    <property type="evidence" value="ECO:0007669"/>
    <property type="project" value="InterPro"/>
</dbReference>
<gene>
    <name evidence="3" type="ORF">DFP90_1011046</name>
</gene>
<evidence type="ECO:0000259" key="2">
    <source>
        <dbReference type="PROSITE" id="PS50110"/>
    </source>
</evidence>
<dbReference type="InterPro" id="IPR001789">
    <property type="entry name" value="Sig_transdc_resp-reg_receiver"/>
</dbReference>
<dbReference type="Gene3D" id="3.40.50.2300">
    <property type="match status" value="1"/>
</dbReference>
<dbReference type="AlphaFoldDB" id="A0A3D9HXL1"/>
<reference evidence="3 4" key="1">
    <citation type="submission" date="2018-07" db="EMBL/GenBank/DDBJ databases">
        <title>Genomic Encyclopedia of Type Strains, Phase III (KMG-III): the genomes of soil and plant-associated and newly described type strains.</title>
        <authorList>
            <person name="Whitman W."/>
        </authorList>
    </citation>
    <scope>NUCLEOTIDE SEQUENCE [LARGE SCALE GENOMIC DNA]</scope>
    <source>
        <strain evidence="3 4">CECT 8488</strain>
    </source>
</reference>
<dbReference type="Proteomes" id="UP000256845">
    <property type="component" value="Unassembled WGS sequence"/>
</dbReference>
<dbReference type="RefSeq" id="WP_115935310.1">
    <property type="nucleotide sequence ID" value="NZ_QRDW01000001.1"/>
</dbReference>
<dbReference type="EMBL" id="QRDW01000001">
    <property type="protein sequence ID" value="RED54243.1"/>
    <property type="molecule type" value="Genomic_DNA"/>
</dbReference>